<dbReference type="GO" id="GO:0006400">
    <property type="term" value="P:tRNA modification"/>
    <property type="evidence" value="ECO:0007669"/>
    <property type="project" value="UniProtKB-UniRule"/>
</dbReference>
<proteinExistence type="inferred from homology"/>
<dbReference type="HAMAP" id="MF_01161">
    <property type="entry name" value="tRNA_Ile_lys_synt"/>
    <property type="match status" value="1"/>
</dbReference>
<evidence type="ECO:0000256" key="8">
    <source>
        <dbReference type="HAMAP-Rule" id="MF_01161"/>
    </source>
</evidence>
<reference evidence="10" key="1">
    <citation type="submission" date="2022-10" db="EMBL/GenBank/DDBJ databases">
        <authorList>
            <person name="Koch H."/>
        </authorList>
    </citation>
    <scope>NUCLEOTIDE SEQUENCE</scope>
    <source>
        <strain evidence="10">DNF</strain>
    </source>
</reference>
<evidence type="ECO:0000256" key="1">
    <source>
        <dbReference type="ARBA" id="ARBA00004496"/>
    </source>
</evidence>
<comment type="catalytic activity">
    <reaction evidence="7 8">
        <text>cytidine(34) in tRNA(Ile2) + L-lysine + ATP = lysidine(34) in tRNA(Ile2) + AMP + diphosphate + H(+)</text>
        <dbReference type="Rhea" id="RHEA:43744"/>
        <dbReference type="Rhea" id="RHEA-COMP:10625"/>
        <dbReference type="Rhea" id="RHEA-COMP:10670"/>
        <dbReference type="ChEBI" id="CHEBI:15378"/>
        <dbReference type="ChEBI" id="CHEBI:30616"/>
        <dbReference type="ChEBI" id="CHEBI:32551"/>
        <dbReference type="ChEBI" id="CHEBI:33019"/>
        <dbReference type="ChEBI" id="CHEBI:82748"/>
        <dbReference type="ChEBI" id="CHEBI:83665"/>
        <dbReference type="ChEBI" id="CHEBI:456215"/>
        <dbReference type="EC" id="6.3.4.19"/>
    </reaction>
</comment>
<dbReference type="InterPro" id="IPR012094">
    <property type="entry name" value="tRNA_Ile_lys_synt"/>
</dbReference>
<comment type="function">
    <text evidence="8">Ligates lysine onto the cytidine present at position 34 of the AUA codon-specific tRNA(Ile) that contains the anticodon CAU, in an ATP-dependent manner. Cytidine is converted to lysidine, thus changing the amino acid specificity of the tRNA from methionine to isoleucine.</text>
</comment>
<name>A0AA86N054_9BACT</name>
<dbReference type="Pfam" id="PF09179">
    <property type="entry name" value="TilS"/>
    <property type="match status" value="1"/>
</dbReference>
<evidence type="ECO:0000313" key="10">
    <source>
        <dbReference type="EMBL" id="CAI4032244.1"/>
    </source>
</evidence>
<dbReference type="InterPro" id="IPR012796">
    <property type="entry name" value="Lysidine-tRNA-synth_C"/>
</dbReference>
<dbReference type="Gene3D" id="3.40.50.620">
    <property type="entry name" value="HUPs"/>
    <property type="match status" value="1"/>
</dbReference>
<keyword evidence="6 8" id="KW-0067">ATP-binding</keyword>
<protein>
    <recommendedName>
        <fullName evidence="8">tRNA(Ile)-lysidine synthase</fullName>
        <ecNumber evidence="8">6.3.4.19</ecNumber>
    </recommendedName>
    <alternativeName>
        <fullName evidence="8">tRNA(Ile)-2-lysyl-cytidine synthase</fullName>
    </alternativeName>
    <alternativeName>
        <fullName evidence="8">tRNA(Ile)-lysidine synthetase</fullName>
    </alternativeName>
</protein>
<dbReference type="Proteomes" id="UP001179121">
    <property type="component" value="Chromosome"/>
</dbReference>
<evidence type="ECO:0000256" key="5">
    <source>
        <dbReference type="ARBA" id="ARBA00022741"/>
    </source>
</evidence>
<dbReference type="Gene3D" id="1.20.59.20">
    <property type="match status" value="1"/>
</dbReference>
<keyword evidence="5 8" id="KW-0547">Nucleotide-binding</keyword>
<keyword evidence="4 8" id="KW-0819">tRNA processing</keyword>
<dbReference type="SUPFAM" id="SSF82829">
    <property type="entry name" value="MesJ substrate recognition domain-like"/>
    <property type="match status" value="1"/>
</dbReference>
<comment type="subcellular location">
    <subcellularLocation>
        <location evidence="1 8">Cytoplasm</location>
    </subcellularLocation>
</comment>
<dbReference type="SMART" id="SM00977">
    <property type="entry name" value="TilS_C"/>
    <property type="match status" value="1"/>
</dbReference>
<dbReference type="SUPFAM" id="SSF52402">
    <property type="entry name" value="Adenine nucleotide alpha hydrolases-like"/>
    <property type="match status" value="1"/>
</dbReference>
<dbReference type="NCBIfam" id="TIGR02432">
    <property type="entry name" value="lysidine_TilS_N"/>
    <property type="match status" value="1"/>
</dbReference>
<dbReference type="PANTHER" id="PTHR43033:SF1">
    <property type="entry name" value="TRNA(ILE)-LYSIDINE SYNTHASE-RELATED"/>
    <property type="match status" value="1"/>
</dbReference>
<feature type="domain" description="Lysidine-tRNA(Ile) synthetase C-terminal" evidence="9">
    <location>
        <begin position="415"/>
        <end position="488"/>
    </location>
</feature>
<comment type="domain">
    <text evidence="8">The N-terminal region contains the highly conserved SGGXDS motif, predicted to be a P-loop motif involved in ATP binding.</text>
</comment>
<gene>
    <name evidence="8" type="primary">tilS</name>
    <name evidence="10" type="ORF">DNFV4_02673</name>
</gene>
<dbReference type="InterPro" id="IPR014729">
    <property type="entry name" value="Rossmann-like_a/b/a_fold"/>
</dbReference>
<dbReference type="GO" id="GO:0005524">
    <property type="term" value="F:ATP binding"/>
    <property type="evidence" value="ECO:0007669"/>
    <property type="project" value="UniProtKB-UniRule"/>
</dbReference>
<dbReference type="GO" id="GO:0032267">
    <property type="term" value="F:tRNA(Ile)-lysidine synthase activity"/>
    <property type="evidence" value="ECO:0007669"/>
    <property type="project" value="UniProtKB-EC"/>
</dbReference>
<dbReference type="InterPro" id="IPR015262">
    <property type="entry name" value="tRNA_Ile_lys_synt_subst-bd"/>
</dbReference>
<accession>A0AA86N054</accession>
<dbReference type="InterPro" id="IPR011063">
    <property type="entry name" value="TilS/TtcA_N"/>
</dbReference>
<evidence type="ECO:0000256" key="2">
    <source>
        <dbReference type="ARBA" id="ARBA00022490"/>
    </source>
</evidence>
<evidence type="ECO:0000256" key="3">
    <source>
        <dbReference type="ARBA" id="ARBA00022598"/>
    </source>
</evidence>
<organism evidence="10 11">
    <name type="scientific">Nitrospira tepida</name>
    <dbReference type="NCBI Taxonomy" id="2973512"/>
    <lineage>
        <taxon>Bacteria</taxon>
        <taxon>Pseudomonadati</taxon>
        <taxon>Nitrospirota</taxon>
        <taxon>Nitrospiria</taxon>
        <taxon>Nitrospirales</taxon>
        <taxon>Nitrospiraceae</taxon>
        <taxon>Nitrospira</taxon>
    </lineage>
</organism>
<sequence>MTLSACATRTPPLIRQVMRTIRTRRLLDPGVSLLVALSGGPDSVALVACLHHLAPRWHLQLTAVHFNYGLRGHESDEDEAFVAAFCRHRAIPLLVERPRLSRDAPRGRRSVQEMARELRYRLLEELAARHGCDRIALGHTADDQAETVLLWMLRGAGTTGLGGMRHDRRGSRVHFIRPLLDCSREAVLAYLQSEGLPYRRDSSNQSRVYRRNRIRHDVLPLLKELNPAILRVLCRQADLLAEDEHVLEEETDRHLSRLLIKREPALLAVQRDGLLALPTGIQRRIIRRLLQTHQAAGKVPSLRQVSAVLNGIVRARNGASFRIARVVITRDSDQVIVIPVPPGDPANRNRSNTIALSSNPTTSLPLVIPSTVTWPPSSQRIALRWESWQPEQELSVGKGRSLSMAFDAGRFTHALSLRSWQPGDSLCPTGMGGHRKKLQDLFTDMKIPRHDRGRLPILVAPEGILWVVGCRADHRYVPDAKTTQVLIVEVETAVGQ</sequence>
<dbReference type="Pfam" id="PF01171">
    <property type="entry name" value="ATP_bind_3"/>
    <property type="match status" value="1"/>
</dbReference>
<dbReference type="EMBL" id="OX365700">
    <property type="protein sequence ID" value="CAI4032244.1"/>
    <property type="molecule type" value="Genomic_DNA"/>
</dbReference>
<comment type="similarity">
    <text evidence="8">Belongs to the tRNA(Ile)-lysidine synthase family.</text>
</comment>
<dbReference type="PANTHER" id="PTHR43033">
    <property type="entry name" value="TRNA(ILE)-LYSIDINE SYNTHASE-RELATED"/>
    <property type="match status" value="1"/>
</dbReference>
<dbReference type="SUPFAM" id="SSF56037">
    <property type="entry name" value="PheT/TilS domain"/>
    <property type="match status" value="1"/>
</dbReference>
<evidence type="ECO:0000256" key="6">
    <source>
        <dbReference type="ARBA" id="ARBA00022840"/>
    </source>
</evidence>
<keyword evidence="3 8" id="KW-0436">Ligase</keyword>
<evidence type="ECO:0000256" key="7">
    <source>
        <dbReference type="ARBA" id="ARBA00048539"/>
    </source>
</evidence>
<feature type="binding site" evidence="8">
    <location>
        <begin position="38"/>
        <end position="43"/>
    </location>
    <ligand>
        <name>ATP</name>
        <dbReference type="ChEBI" id="CHEBI:30616"/>
    </ligand>
</feature>
<dbReference type="NCBIfam" id="TIGR02433">
    <property type="entry name" value="lysidine_TilS_C"/>
    <property type="match status" value="1"/>
</dbReference>
<dbReference type="InterPro" id="IPR012795">
    <property type="entry name" value="tRNA_Ile_lys_synt_N"/>
</dbReference>
<dbReference type="KEGG" id="nti:DNFV4_02673"/>
<evidence type="ECO:0000259" key="9">
    <source>
        <dbReference type="SMART" id="SM00977"/>
    </source>
</evidence>
<dbReference type="Pfam" id="PF11734">
    <property type="entry name" value="TilS_C"/>
    <property type="match status" value="1"/>
</dbReference>
<dbReference type="AlphaFoldDB" id="A0AA86N054"/>
<keyword evidence="11" id="KW-1185">Reference proteome</keyword>
<dbReference type="EC" id="6.3.4.19" evidence="8"/>
<dbReference type="RefSeq" id="WP_289268984.1">
    <property type="nucleotide sequence ID" value="NZ_OX365700.1"/>
</dbReference>
<evidence type="ECO:0000256" key="4">
    <source>
        <dbReference type="ARBA" id="ARBA00022694"/>
    </source>
</evidence>
<dbReference type="CDD" id="cd01992">
    <property type="entry name" value="TilS_N"/>
    <property type="match status" value="1"/>
</dbReference>
<evidence type="ECO:0000313" key="11">
    <source>
        <dbReference type="Proteomes" id="UP001179121"/>
    </source>
</evidence>
<dbReference type="GO" id="GO:0005737">
    <property type="term" value="C:cytoplasm"/>
    <property type="evidence" value="ECO:0007669"/>
    <property type="project" value="UniProtKB-SubCell"/>
</dbReference>
<keyword evidence="2 8" id="KW-0963">Cytoplasm</keyword>